<dbReference type="OrthoDB" id="9804720at2"/>
<evidence type="ECO:0000256" key="7">
    <source>
        <dbReference type="ARBA" id="ARBA00023274"/>
    </source>
</evidence>
<dbReference type="PANTHER" id="PTHR11564:SF5">
    <property type="entry name" value="SIGNAL RECOGNITION PARTICLE SUBUNIT SRP54"/>
    <property type="match status" value="1"/>
</dbReference>
<dbReference type="SMART" id="SM00382">
    <property type="entry name" value="AAA"/>
    <property type="match status" value="1"/>
</dbReference>
<sequence>MFNALQERLDAVFDRFRGSKTLTEEQVGEGLREIRLALLEADVNFKVVKTFVGRIRERSIGAEVSEALNPGQQIIKIVNEELVTILGEQSAPLDLGSASPAVIMMAGLQGAGKTTASGKLAKLLKSKGRQPLLVACDLQRPAAVKQLKVLGERIDVPVYAPKLEGDPVEVAQNAIAEAKRLNCGVVIVDTAGRTNVDEEMMQQAADIKAAVNPVETLFVIDAMIGQEAVNVAKAFQEAVDFTGVILSKLDGDARGGAALSVAEVTGRPIKFASVGEKLDEFEAFHPDRMAGRILGMGDVLTLIEKAEEVYEEGQREEQAEKLMKGEFTLEDFLNQLQSVKQMGPIGKLLEMIPGMGKAMKDAQAEVDEDDLKRIEAIIQSMTLEERRNPKILNGKRKKRVAKGCGRSSQEINELLRSYEEMRKMMKNLGPMLGGMGMGGGGGGGMLGQAKAARQLQKAMAGGGEGDLMEQLAAMNAGDPMSGMPGMGGPSGGGGGPRRNKKVPKRKKKKR</sequence>
<accession>A0A346Y0W5</accession>
<reference evidence="12 13" key="1">
    <citation type="submission" date="2018-09" db="EMBL/GenBank/DDBJ databases">
        <title>Complete genome sequence of Euzebya sp. DY32-46 isolated from seawater of Pacific Ocean.</title>
        <authorList>
            <person name="Xu L."/>
            <person name="Wu Y.-H."/>
            <person name="Xu X.-W."/>
        </authorList>
    </citation>
    <scope>NUCLEOTIDE SEQUENCE [LARGE SCALE GENOMIC DNA]</scope>
    <source>
        <strain evidence="12 13">DY32-46</strain>
    </source>
</reference>
<dbReference type="Gene3D" id="1.20.120.140">
    <property type="entry name" value="Signal recognition particle SRP54, nucleotide-binding domain"/>
    <property type="match status" value="1"/>
</dbReference>
<dbReference type="InterPro" id="IPR013822">
    <property type="entry name" value="Signal_recog_particl_SRP54_hlx"/>
</dbReference>
<dbReference type="FunFam" id="3.40.50.300:FF:000022">
    <property type="entry name" value="Signal recognition particle 54 kDa subunit"/>
    <property type="match status" value="1"/>
</dbReference>
<keyword evidence="6 9" id="KW-0733">Signal recognition particle</keyword>
<feature type="domain" description="SRP54-type proteins GTP-binding" evidence="11">
    <location>
        <begin position="268"/>
        <end position="281"/>
    </location>
</feature>
<dbReference type="SUPFAM" id="SSF47446">
    <property type="entry name" value="Signal peptide-binding domain"/>
    <property type="match status" value="1"/>
</dbReference>
<dbReference type="NCBIfam" id="TIGR00959">
    <property type="entry name" value="ffh"/>
    <property type="match status" value="1"/>
</dbReference>
<gene>
    <name evidence="9" type="primary">ffh</name>
    <name evidence="12" type="ORF">DVS28_a3437</name>
</gene>
<name>A0A346Y0W5_9ACTN</name>
<comment type="similarity">
    <text evidence="1 9">Belongs to the GTP-binding SRP family. SRP54 subfamily.</text>
</comment>
<dbReference type="GO" id="GO:0008312">
    <property type="term" value="F:7S RNA binding"/>
    <property type="evidence" value="ECO:0007669"/>
    <property type="project" value="InterPro"/>
</dbReference>
<keyword evidence="7 9" id="KW-0687">Ribonucleoprotein</keyword>
<comment type="function">
    <text evidence="9">Involved in targeting and insertion of nascent membrane proteins into the cytoplasmic membrane. Binds to the hydrophobic signal sequence of the ribosome-nascent chain (RNC) as it emerges from the ribosomes. The SRP-RNC complex is then targeted to the cytoplasmic membrane where it interacts with the SRP receptor FtsY.</text>
</comment>
<evidence type="ECO:0000256" key="1">
    <source>
        <dbReference type="ARBA" id="ARBA00005450"/>
    </source>
</evidence>
<evidence type="ECO:0000313" key="13">
    <source>
        <dbReference type="Proteomes" id="UP000264006"/>
    </source>
</evidence>
<dbReference type="SUPFAM" id="SSF52540">
    <property type="entry name" value="P-loop containing nucleoside triphosphate hydrolases"/>
    <property type="match status" value="1"/>
</dbReference>
<dbReference type="CDD" id="cd18539">
    <property type="entry name" value="SRP_G"/>
    <property type="match status" value="1"/>
</dbReference>
<dbReference type="GO" id="GO:0048500">
    <property type="term" value="C:signal recognition particle"/>
    <property type="evidence" value="ECO:0007669"/>
    <property type="project" value="UniProtKB-UniRule"/>
</dbReference>
<dbReference type="Gene3D" id="3.40.50.300">
    <property type="entry name" value="P-loop containing nucleotide triphosphate hydrolases"/>
    <property type="match status" value="1"/>
</dbReference>
<keyword evidence="5 9" id="KW-0342">GTP-binding</keyword>
<dbReference type="KEGG" id="euz:DVS28_a3437"/>
<evidence type="ECO:0000256" key="6">
    <source>
        <dbReference type="ARBA" id="ARBA00023135"/>
    </source>
</evidence>
<keyword evidence="9" id="KW-0963">Cytoplasm</keyword>
<evidence type="ECO:0000256" key="4">
    <source>
        <dbReference type="ARBA" id="ARBA00022884"/>
    </source>
</evidence>
<feature type="binding site" evidence="9">
    <location>
        <begin position="189"/>
        <end position="193"/>
    </location>
    <ligand>
        <name>GTP</name>
        <dbReference type="ChEBI" id="CHEBI:37565"/>
    </ligand>
</feature>
<dbReference type="InterPro" id="IPR003593">
    <property type="entry name" value="AAA+_ATPase"/>
</dbReference>
<dbReference type="AlphaFoldDB" id="A0A346Y0W5"/>
<dbReference type="EMBL" id="CP031165">
    <property type="protein sequence ID" value="AXV08112.1"/>
    <property type="molecule type" value="Genomic_DNA"/>
</dbReference>
<dbReference type="InterPro" id="IPR000897">
    <property type="entry name" value="SRP54_GTPase_dom"/>
</dbReference>
<dbReference type="Proteomes" id="UP000264006">
    <property type="component" value="Chromosome"/>
</dbReference>
<evidence type="ECO:0000313" key="12">
    <source>
        <dbReference type="EMBL" id="AXV08112.1"/>
    </source>
</evidence>
<dbReference type="PROSITE" id="PS00300">
    <property type="entry name" value="SRP54"/>
    <property type="match status" value="1"/>
</dbReference>
<dbReference type="GO" id="GO:0005525">
    <property type="term" value="F:GTP binding"/>
    <property type="evidence" value="ECO:0007669"/>
    <property type="project" value="UniProtKB-UniRule"/>
</dbReference>
<keyword evidence="2 9" id="KW-0547">Nucleotide-binding</keyword>
<dbReference type="RefSeq" id="WP_114592501.1">
    <property type="nucleotide sequence ID" value="NZ_CP031165.1"/>
</dbReference>
<dbReference type="Pfam" id="PF00448">
    <property type="entry name" value="SRP54"/>
    <property type="match status" value="1"/>
</dbReference>
<feature type="binding site" evidence="9">
    <location>
        <begin position="247"/>
        <end position="250"/>
    </location>
    <ligand>
        <name>GTP</name>
        <dbReference type="ChEBI" id="CHEBI:37565"/>
    </ligand>
</feature>
<evidence type="ECO:0000256" key="2">
    <source>
        <dbReference type="ARBA" id="ARBA00022741"/>
    </source>
</evidence>
<feature type="binding site" evidence="9">
    <location>
        <begin position="107"/>
        <end position="114"/>
    </location>
    <ligand>
        <name>GTP</name>
        <dbReference type="ChEBI" id="CHEBI:37565"/>
    </ligand>
</feature>
<comment type="catalytic activity">
    <reaction evidence="8 9">
        <text>GTP + H2O = GDP + phosphate + H(+)</text>
        <dbReference type="Rhea" id="RHEA:19669"/>
        <dbReference type="ChEBI" id="CHEBI:15377"/>
        <dbReference type="ChEBI" id="CHEBI:15378"/>
        <dbReference type="ChEBI" id="CHEBI:37565"/>
        <dbReference type="ChEBI" id="CHEBI:43474"/>
        <dbReference type="ChEBI" id="CHEBI:58189"/>
        <dbReference type="EC" id="3.6.5.4"/>
    </reaction>
</comment>
<evidence type="ECO:0000256" key="8">
    <source>
        <dbReference type="ARBA" id="ARBA00048027"/>
    </source>
</evidence>
<protein>
    <recommendedName>
        <fullName evidence="9">Signal recognition particle protein</fullName>
        <ecNumber evidence="9">3.6.5.4</ecNumber>
    </recommendedName>
    <alternativeName>
        <fullName evidence="9">Fifty-four homolog</fullName>
    </alternativeName>
</protein>
<dbReference type="InterPro" id="IPR042101">
    <property type="entry name" value="SRP54_N_sf"/>
</dbReference>
<dbReference type="InterPro" id="IPR022941">
    <property type="entry name" value="SRP54"/>
</dbReference>
<dbReference type="PANTHER" id="PTHR11564">
    <property type="entry name" value="SIGNAL RECOGNITION PARTICLE 54K PROTEIN SRP54"/>
    <property type="match status" value="1"/>
</dbReference>
<keyword evidence="4 9" id="KW-0694">RNA-binding</keyword>
<dbReference type="SMART" id="SM00962">
    <property type="entry name" value="SRP54"/>
    <property type="match status" value="1"/>
</dbReference>
<dbReference type="InterPro" id="IPR004125">
    <property type="entry name" value="Signal_recog_particle_SRP54_M"/>
</dbReference>
<keyword evidence="13" id="KW-1185">Reference proteome</keyword>
<feature type="compositionally biased region" description="Basic residues" evidence="10">
    <location>
        <begin position="497"/>
        <end position="510"/>
    </location>
</feature>
<dbReference type="HAMAP" id="MF_00306">
    <property type="entry name" value="SRP54"/>
    <property type="match status" value="1"/>
</dbReference>
<proteinExistence type="inferred from homology"/>
<feature type="compositionally biased region" description="Gly residues" evidence="10">
    <location>
        <begin position="484"/>
        <end position="496"/>
    </location>
</feature>
<dbReference type="InterPro" id="IPR027417">
    <property type="entry name" value="P-loop_NTPase"/>
</dbReference>
<feature type="region of interest" description="Disordered" evidence="10">
    <location>
        <begin position="474"/>
        <end position="510"/>
    </location>
</feature>
<evidence type="ECO:0000256" key="10">
    <source>
        <dbReference type="SAM" id="MobiDB-lite"/>
    </source>
</evidence>
<comment type="subcellular location">
    <subcellularLocation>
        <location evidence="9">Cytoplasm</location>
    </subcellularLocation>
    <text evidence="9">The SRP-RNC complex is targeted to the cytoplasmic membrane.</text>
</comment>
<organism evidence="12 13">
    <name type="scientific">Euzebya pacifica</name>
    <dbReference type="NCBI Taxonomy" id="1608957"/>
    <lineage>
        <taxon>Bacteria</taxon>
        <taxon>Bacillati</taxon>
        <taxon>Actinomycetota</taxon>
        <taxon>Nitriliruptoria</taxon>
        <taxon>Euzebyales</taxon>
    </lineage>
</organism>
<evidence type="ECO:0000256" key="9">
    <source>
        <dbReference type="HAMAP-Rule" id="MF_00306"/>
    </source>
</evidence>
<comment type="subunit">
    <text evidence="9">Part of the signal recognition particle protein translocation system, which is composed of SRP and FtsY.</text>
</comment>
<dbReference type="InterPro" id="IPR036891">
    <property type="entry name" value="Signal_recog_part_SRP54_M_sf"/>
</dbReference>
<dbReference type="Pfam" id="PF02978">
    <property type="entry name" value="SRP_SPB"/>
    <property type="match status" value="1"/>
</dbReference>
<dbReference type="SMART" id="SM00963">
    <property type="entry name" value="SRP54_N"/>
    <property type="match status" value="1"/>
</dbReference>
<dbReference type="Gene3D" id="1.10.260.30">
    <property type="entry name" value="Signal recognition particle, SRP54 subunit, M-domain"/>
    <property type="match status" value="1"/>
</dbReference>
<dbReference type="Pfam" id="PF02881">
    <property type="entry name" value="SRP54_N"/>
    <property type="match status" value="1"/>
</dbReference>
<dbReference type="InterPro" id="IPR004780">
    <property type="entry name" value="SRP"/>
</dbReference>
<dbReference type="GO" id="GO:0003924">
    <property type="term" value="F:GTPase activity"/>
    <property type="evidence" value="ECO:0007669"/>
    <property type="project" value="UniProtKB-UniRule"/>
</dbReference>
<evidence type="ECO:0000256" key="5">
    <source>
        <dbReference type="ARBA" id="ARBA00023134"/>
    </source>
</evidence>
<keyword evidence="3 9" id="KW-0378">Hydrolase</keyword>
<comment type="domain">
    <text evidence="9">Composed of three domains: the N-terminal N domain, which is responsible for interactions with the ribosome, the central G domain, which binds GTP, and the C-terminal M domain, which binds the RNA and the signal sequence of the RNC.</text>
</comment>
<evidence type="ECO:0000256" key="3">
    <source>
        <dbReference type="ARBA" id="ARBA00022801"/>
    </source>
</evidence>
<dbReference type="EC" id="3.6.5.4" evidence="9"/>
<evidence type="ECO:0000259" key="11">
    <source>
        <dbReference type="PROSITE" id="PS00300"/>
    </source>
</evidence>
<dbReference type="GO" id="GO:0006614">
    <property type="term" value="P:SRP-dependent cotranslational protein targeting to membrane"/>
    <property type="evidence" value="ECO:0007669"/>
    <property type="project" value="InterPro"/>
</dbReference>